<dbReference type="EMBL" id="LUCS01000018">
    <property type="protein sequence ID" value="KAF6511562.1"/>
    <property type="molecule type" value="Genomic_DNA"/>
</dbReference>
<proteinExistence type="predicted"/>
<comment type="caution">
    <text evidence="1">The sequence shown here is derived from an EMBL/GenBank/DDBJ whole genome shotgun (WGS) entry which is preliminary data.</text>
</comment>
<organism evidence="1 2">
    <name type="scientific">Geobacillus stearothermophilus</name>
    <name type="common">Bacillus stearothermophilus</name>
    <dbReference type="NCBI Taxonomy" id="1422"/>
    <lineage>
        <taxon>Bacteria</taxon>
        <taxon>Bacillati</taxon>
        <taxon>Bacillota</taxon>
        <taxon>Bacilli</taxon>
        <taxon>Bacillales</taxon>
        <taxon>Anoxybacillaceae</taxon>
        <taxon>Geobacillus</taxon>
    </lineage>
</organism>
<protein>
    <submittedName>
        <fullName evidence="1">Uncharacterized protein</fullName>
    </submittedName>
</protein>
<reference evidence="1 2" key="1">
    <citation type="submission" date="2016-03" db="EMBL/GenBank/DDBJ databases">
        <title>Spore heat resistance.</title>
        <authorList>
            <person name="Boekhorst J."/>
            <person name="Berendsen E.M."/>
            <person name="Wells-Bennik M.H."/>
            <person name="Kuipers O.P."/>
        </authorList>
    </citation>
    <scope>NUCLEOTIDE SEQUENCE [LARGE SCALE GENOMIC DNA]</scope>
    <source>
        <strain evidence="1 2">GS8</strain>
    </source>
</reference>
<evidence type="ECO:0000313" key="2">
    <source>
        <dbReference type="Proteomes" id="UP000773850"/>
    </source>
</evidence>
<sequence length="42" mass="4575">MTNPSAWFHAMRPVFLLPNGAFCGSRQALVGGETHGFRRAVS</sequence>
<accession>A0ABQ7HH61</accession>
<keyword evidence="2" id="KW-1185">Reference proteome</keyword>
<name>A0ABQ7HH61_GEOSE</name>
<dbReference type="Proteomes" id="UP000773850">
    <property type="component" value="Unassembled WGS sequence"/>
</dbReference>
<evidence type="ECO:0000313" key="1">
    <source>
        <dbReference type="EMBL" id="KAF6511562.1"/>
    </source>
</evidence>
<gene>
    <name evidence="1" type="ORF">GS8_1138</name>
</gene>